<sequence>MFKYWHIKKYGDNLANKLTKRYSEKPFYSASEIRATVYQCNFKPNYLPLAYLLYLEKSALEATLTKEFPELDLPSYKKEMLDYLGKKQYSGKLYQLKQS</sequence>
<protein>
    <submittedName>
        <fullName evidence="1">Uncharacterized protein</fullName>
    </submittedName>
</protein>
<comment type="caution">
    <text evidence="1">The sequence shown here is derived from an EMBL/GenBank/DDBJ whole genome shotgun (WGS) entry which is preliminary data.</text>
</comment>
<evidence type="ECO:0000313" key="2">
    <source>
        <dbReference type="Proteomes" id="UP001157133"/>
    </source>
</evidence>
<reference evidence="1 2" key="1">
    <citation type="submission" date="2023-03" db="EMBL/GenBank/DDBJ databases">
        <title>Draft genome sequence of Thalassotalea eurytherma JCM 18482T.</title>
        <authorList>
            <person name="Sawabe T."/>
        </authorList>
    </citation>
    <scope>NUCLEOTIDE SEQUENCE [LARGE SCALE GENOMIC DNA]</scope>
    <source>
        <strain evidence="1 2">JCM 18482</strain>
    </source>
</reference>
<gene>
    <name evidence="1" type="ORF">theurythT_03830</name>
</gene>
<dbReference type="RefSeq" id="WP_284206255.1">
    <property type="nucleotide sequence ID" value="NZ_BSSU01000002.1"/>
</dbReference>
<dbReference type="InterPro" id="IPR046689">
    <property type="entry name" value="DUF6559"/>
</dbReference>
<dbReference type="Proteomes" id="UP001157133">
    <property type="component" value="Unassembled WGS sequence"/>
</dbReference>
<dbReference type="EMBL" id="BSSU01000002">
    <property type="protein sequence ID" value="GLX80931.1"/>
    <property type="molecule type" value="Genomic_DNA"/>
</dbReference>
<organism evidence="1 2">
    <name type="scientific">Thalassotalea eurytherma</name>
    <dbReference type="NCBI Taxonomy" id="1144278"/>
    <lineage>
        <taxon>Bacteria</taxon>
        <taxon>Pseudomonadati</taxon>
        <taxon>Pseudomonadota</taxon>
        <taxon>Gammaproteobacteria</taxon>
        <taxon>Alteromonadales</taxon>
        <taxon>Colwelliaceae</taxon>
        <taxon>Thalassotalea</taxon>
    </lineage>
</organism>
<dbReference type="Pfam" id="PF20196">
    <property type="entry name" value="DUF6559"/>
    <property type="match status" value="1"/>
</dbReference>
<evidence type="ECO:0000313" key="1">
    <source>
        <dbReference type="EMBL" id="GLX80931.1"/>
    </source>
</evidence>
<keyword evidence="2" id="KW-1185">Reference proteome</keyword>
<name>A0ABQ6H3C3_9GAMM</name>
<proteinExistence type="predicted"/>
<accession>A0ABQ6H3C3</accession>